<evidence type="ECO:0000313" key="1">
    <source>
        <dbReference type="EMBL" id="KIE12606.1"/>
    </source>
</evidence>
<accession>A0A0C1NIG9</accession>
<evidence type="ECO:0008006" key="2">
    <source>
        <dbReference type="Google" id="ProtNLM"/>
    </source>
</evidence>
<gene>
    <name evidence="1" type="ORF">DA73_0208880</name>
</gene>
<proteinExistence type="predicted"/>
<reference evidence="1" key="1">
    <citation type="journal article" date="2015" name="Genome Announc.">
        <title>Draft Genome Sequence of Tolypothrix boutellei Strain VB521301.</title>
        <authorList>
            <person name="Chandrababunaidu M.M."/>
            <person name="Singh D."/>
            <person name="Sen D."/>
            <person name="Bhan S."/>
            <person name="Das S."/>
            <person name="Gupta A."/>
            <person name="Adhikary S.P."/>
            <person name="Tripathy S."/>
        </authorList>
    </citation>
    <scope>NUCLEOTIDE SEQUENCE</scope>
    <source>
        <strain evidence="1">VB521301</strain>
    </source>
</reference>
<organism evidence="1">
    <name type="scientific">Tolypothrix bouteillei VB521301</name>
    <dbReference type="NCBI Taxonomy" id="1479485"/>
    <lineage>
        <taxon>Bacteria</taxon>
        <taxon>Bacillati</taxon>
        <taxon>Cyanobacteriota</taxon>
        <taxon>Cyanophyceae</taxon>
        <taxon>Nostocales</taxon>
        <taxon>Tolypothrichaceae</taxon>
        <taxon>Tolypothrix</taxon>
    </lineage>
</organism>
<dbReference type="AlphaFoldDB" id="A0A0C1NIG9"/>
<sequence>MTVLKINELQIEEIIEELGDEESSAISGGWVVTAYGYIARAVYWGAKNGGTFYGDSTGNGSLDAVAGGNMGA</sequence>
<name>A0A0C1NIG9_9CYAN</name>
<dbReference type="EMBL" id="JHEG02000026">
    <property type="protein sequence ID" value="KIE12606.1"/>
    <property type="molecule type" value="Genomic_DNA"/>
</dbReference>
<protein>
    <recommendedName>
        <fullName evidence="2">Bacteriocin</fullName>
    </recommendedName>
</protein>
<comment type="caution">
    <text evidence="1">The sequence shown here is derived from an EMBL/GenBank/DDBJ whole genome shotgun (WGS) entry which is preliminary data.</text>
</comment>